<evidence type="ECO:0008006" key="3">
    <source>
        <dbReference type="Google" id="ProtNLM"/>
    </source>
</evidence>
<accession>A0A6V3MGM5</accession>
<dbReference type="EMBL" id="HBIV01020992">
    <property type="protein sequence ID" value="CAE0663513.1"/>
    <property type="molecule type" value="Transcribed_RNA"/>
</dbReference>
<dbReference type="PANTHER" id="PTHR34817">
    <property type="entry name" value="NUCLEOTIDYLTRANSFERASE"/>
    <property type="match status" value="1"/>
</dbReference>
<dbReference type="InterPro" id="IPR018775">
    <property type="entry name" value="RlaP"/>
</dbReference>
<dbReference type="AlphaFoldDB" id="A0A6V3MGM5"/>
<sequence length="326" mass="37218">MRDPNMDPEAFIHSKLAEQEEKLGLEVLFAVERSSRLWGTDHKGSDWDVHFVYRHPLRRYCAVNKPNPIVKQDYGPRGDSKDKASELDVQLVGMEFSHFAGLIAASDPTIFDVVFSTIVYRDHPILEELRESASAYFDWKQLACHYCSWGSRHLHLLTIKNPKAKIRKKEAKMFAFTLRGLLSCEWLVESKGAGLSELPLRVDTLISTRIKDRQQRQAAEKLVERLRNGVTGPFESVTDTEHKQRLYQLCCSIATRVRGRVVAEKVGKPYSPENRIIDKLEPLENTSAERTRRLDDLCYKAITWNSSPDNEAKMTTCQHGVACAVS</sequence>
<dbReference type="Pfam" id="PF10127">
    <property type="entry name" value="RlaP"/>
    <property type="match status" value="1"/>
</dbReference>
<evidence type="ECO:0000313" key="2">
    <source>
        <dbReference type="EMBL" id="CAE0663515.1"/>
    </source>
</evidence>
<evidence type="ECO:0000313" key="1">
    <source>
        <dbReference type="EMBL" id="CAE0663513.1"/>
    </source>
</evidence>
<dbReference type="PANTHER" id="PTHR34817:SF2">
    <property type="entry name" value="NUCLEOTIDYLTRANSFERASE"/>
    <property type="match status" value="1"/>
</dbReference>
<dbReference type="EMBL" id="HBIV01020994">
    <property type="protein sequence ID" value="CAE0663515.1"/>
    <property type="molecule type" value="Transcribed_RNA"/>
</dbReference>
<reference evidence="1" key="1">
    <citation type="submission" date="2021-01" db="EMBL/GenBank/DDBJ databases">
        <authorList>
            <person name="Corre E."/>
            <person name="Pelletier E."/>
            <person name="Niang G."/>
            <person name="Scheremetjew M."/>
            <person name="Finn R."/>
            <person name="Kale V."/>
            <person name="Holt S."/>
            <person name="Cochrane G."/>
            <person name="Meng A."/>
            <person name="Brown T."/>
            <person name="Cohen L."/>
        </authorList>
    </citation>
    <scope>NUCLEOTIDE SEQUENCE</scope>
    <source>
        <strain evidence="1">CCCM811</strain>
    </source>
</reference>
<gene>
    <name evidence="1" type="ORF">LGLO00237_LOCUS15115</name>
    <name evidence="2" type="ORF">LGLO00237_LOCUS15117</name>
</gene>
<organism evidence="1">
    <name type="scientific">Lotharella globosa</name>
    <dbReference type="NCBI Taxonomy" id="91324"/>
    <lineage>
        <taxon>Eukaryota</taxon>
        <taxon>Sar</taxon>
        <taxon>Rhizaria</taxon>
        <taxon>Cercozoa</taxon>
        <taxon>Chlorarachniophyceae</taxon>
        <taxon>Lotharella</taxon>
    </lineage>
</organism>
<proteinExistence type="predicted"/>
<protein>
    <recommendedName>
        <fullName evidence="3">Nucleotidyltransferase</fullName>
    </recommendedName>
</protein>
<name>A0A6V3MGM5_9EUKA</name>